<dbReference type="InParanoid" id="K0KAZ4"/>
<dbReference type="InterPro" id="IPR029058">
    <property type="entry name" value="AB_hydrolase_fold"/>
</dbReference>
<name>K0KAZ4_WICCF</name>
<comment type="caution">
    <text evidence="2">The sequence shown here is derived from an EMBL/GenBank/DDBJ whole genome shotgun (WGS) entry which is preliminary data.</text>
</comment>
<evidence type="ECO:0000313" key="3">
    <source>
        <dbReference type="Proteomes" id="UP000009328"/>
    </source>
</evidence>
<reference evidence="2 3" key="1">
    <citation type="journal article" date="2012" name="Eukaryot. Cell">
        <title>Draft genome sequence of Wickerhamomyces ciferrii NRRL Y-1031 F-60-10.</title>
        <authorList>
            <person name="Schneider J."/>
            <person name="Andrea H."/>
            <person name="Blom J."/>
            <person name="Jaenicke S."/>
            <person name="Ruckert C."/>
            <person name="Schorsch C."/>
            <person name="Szczepanowski R."/>
            <person name="Farwick M."/>
            <person name="Goesmann A."/>
            <person name="Puhler A."/>
            <person name="Schaffer S."/>
            <person name="Tauch A."/>
            <person name="Kohler T."/>
            <person name="Brinkrolf K."/>
        </authorList>
    </citation>
    <scope>NUCLEOTIDE SEQUENCE [LARGE SCALE GENOMIC DNA]</scope>
    <source>
        <strain evidence="3">ATCC 14091 / BCRC 22168 / CBS 111 / JCM 3599 / NBRC 0793 / NRRL Y-1031 F-60-10</strain>
    </source>
</reference>
<feature type="region of interest" description="Disordered" evidence="1">
    <location>
        <begin position="463"/>
        <end position="483"/>
    </location>
</feature>
<dbReference type="FunCoup" id="K0KAZ4">
    <property type="interactions" value="45"/>
</dbReference>
<dbReference type="PANTHER" id="PTHR11440">
    <property type="entry name" value="LECITHIN-CHOLESTEROL ACYLTRANSFERASE-RELATED"/>
    <property type="match status" value="1"/>
</dbReference>
<dbReference type="HOGENOM" id="CLU_007657_1_0_1"/>
<sequence>MSEGRIVEQNIITSTSPKSSSPLSPVSRYTSDEDHLQPYTGIDQTVEDASDMSEDAAASFIGGTSVTSRPAEGQQPLEAQEELFDDQVTTGDLESGKFKNEHKTFTFQLPFGGKSLSLFPSFKSLRQGLPIIGTNSDEDEDGDSQFSLDEIKYKLKKQQSISTLEESYLFKNKKGADNTRLRALKKALTPNIALDLLSNDDRRHTLDTIWDDIDGDVVVIGGYRGSILRDARTHKRVWIPLRAGFNIRKIDLRIGPRDKDEDRAQRKIIPDGMLDHVGPVDISRKLKAKLDNGKTKVHEFGYDWRLSSDINSQKLIDFLSTLDSNKGPNKRGAIVIAHSMGGLITHHAMQQDPSLFRGVVYAGVPSECPNILGPIRYGDSVMFSSKILTAEVNFMMRSSFVFLPRHGRCFVNKDTYETYNLDYFDPEVWSEYNLSPLVSKERLQKPERRQSLEHATHQKPTHLISLDMKKSSSTSNHKKPTEEFHATYEESMDYLSRTLNRTKKFLDELDYEPTKKYPPLAIVYGNEVPTVRGVRVRNLQDIKDGEYDDFYYGPGDGVVHHKWLMPERRGFPVEAKIASAEGHIQLLTDLPAMGAALGAILCAENQQKHAEEL</sequence>
<dbReference type="SUPFAM" id="SSF53474">
    <property type="entry name" value="alpha/beta-Hydrolases"/>
    <property type="match status" value="1"/>
</dbReference>
<dbReference type="Proteomes" id="UP000009328">
    <property type="component" value="Unassembled WGS sequence"/>
</dbReference>
<feature type="compositionally biased region" description="Low complexity" evidence="1">
    <location>
        <begin position="13"/>
        <end position="29"/>
    </location>
</feature>
<dbReference type="EMBL" id="CAIF01000039">
    <property type="protein sequence ID" value="CCH42170.1"/>
    <property type="molecule type" value="Genomic_DNA"/>
</dbReference>
<evidence type="ECO:0000256" key="1">
    <source>
        <dbReference type="SAM" id="MobiDB-lite"/>
    </source>
</evidence>
<accession>K0KAZ4</accession>
<gene>
    <name evidence="2" type="ORF">BN7_1714</name>
</gene>
<dbReference type="eggNOG" id="ENOG502QVNJ">
    <property type="taxonomic scope" value="Eukaryota"/>
</dbReference>
<feature type="compositionally biased region" description="Acidic residues" evidence="1">
    <location>
        <begin position="45"/>
        <end position="54"/>
    </location>
</feature>
<feature type="region of interest" description="Disordered" evidence="1">
    <location>
        <begin position="1"/>
        <end position="75"/>
    </location>
</feature>
<dbReference type="AlphaFoldDB" id="K0KAZ4"/>
<organism evidence="2 3">
    <name type="scientific">Wickerhamomyces ciferrii (strain ATCC 14091 / BCRC 22168 / CBS 111 / JCM 3599 / NBRC 0793 / NRRL Y-1031 F-60-10)</name>
    <name type="common">Yeast</name>
    <name type="synonym">Pichia ciferrii</name>
    <dbReference type="NCBI Taxonomy" id="1206466"/>
    <lineage>
        <taxon>Eukaryota</taxon>
        <taxon>Fungi</taxon>
        <taxon>Dikarya</taxon>
        <taxon>Ascomycota</taxon>
        <taxon>Saccharomycotina</taxon>
        <taxon>Saccharomycetes</taxon>
        <taxon>Phaffomycetales</taxon>
        <taxon>Wickerhamomycetaceae</taxon>
        <taxon>Wickerhamomyces</taxon>
    </lineage>
</organism>
<dbReference type="Gene3D" id="3.40.50.1820">
    <property type="entry name" value="alpha/beta hydrolase"/>
    <property type="match status" value="1"/>
</dbReference>
<protein>
    <submittedName>
        <fullName evidence="2">Uncharacterized protein</fullName>
    </submittedName>
</protein>
<proteinExistence type="predicted"/>
<keyword evidence="3" id="KW-1185">Reference proteome</keyword>
<evidence type="ECO:0000313" key="2">
    <source>
        <dbReference type="EMBL" id="CCH42170.1"/>
    </source>
</evidence>